<dbReference type="InterPro" id="IPR023210">
    <property type="entry name" value="NADP_OxRdtase_dom"/>
</dbReference>
<evidence type="ECO:0000259" key="1">
    <source>
        <dbReference type="Pfam" id="PF00248"/>
    </source>
</evidence>
<protein>
    <submittedName>
        <fullName evidence="2">Aldo/keto reductase</fullName>
    </submittedName>
</protein>
<feature type="non-terminal residue" evidence="2">
    <location>
        <position position="72"/>
    </location>
</feature>
<dbReference type="Gene3D" id="3.20.20.100">
    <property type="entry name" value="NADP-dependent oxidoreductase domain"/>
    <property type="match status" value="1"/>
</dbReference>
<comment type="caution">
    <text evidence="2">The sequence shown here is derived from an EMBL/GenBank/DDBJ whole genome shotgun (WGS) entry which is preliminary data.</text>
</comment>
<organism evidence="2 3">
    <name type="scientific">Caulobacter segnis</name>
    <dbReference type="NCBI Taxonomy" id="88688"/>
    <lineage>
        <taxon>Bacteria</taxon>
        <taxon>Pseudomonadati</taxon>
        <taxon>Pseudomonadota</taxon>
        <taxon>Alphaproteobacteria</taxon>
        <taxon>Caulobacterales</taxon>
        <taxon>Caulobacteraceae</taxon>
        <taxon>Caulobacter</taxon>
    </lineage>
</organism>
<accession>A0A2W5V614</accession>
<dbReference type="InterPro" id="IPR036812">
    <property type="entry name" value="NAD(P)_OxRdtase_dom_sf"/>
</dbReference>
<dbReference type="SUPFAM" id="SSF51430">
    <property type="entry name" value="NAD(P)-linked oxidoreductase"/>
    <property type="match status" value="1"/>
</dbReference>
<dbReference type="Proteomes" id="UP000249393">
    <property type="component" value="Unassembled WGS sequence"/>
</dbReference>
<sequence length="72" mass="7596">MTIDNLKIPTVALGTWAWGDSGELGDGYFGSHLTPDGLEAIVDTALAAGLTWWDTARVYGMGRSEAVLAKAL</sequence>
<evidence type="ECO:0000313" key="2">
    <source>
        <dbReference type="EMBL" id="PZR35459.1"/>
    </source>
</evidence>
<evidence type="ECO:0000313" key="3">
    <source>
        <dbReference type="Proteomes" id="UP000249393"/>
    </source>
</evidence>
<dbReference type="EMBL" id="QFQZ01000015">
    <property type="protein sequence ID" value="PZR35459.1"/>
    <property type="molecule type" value="Genomic_DNA"/>
</dbReference>
<gene>
    <name evidence="2" type="ORF">DI526_06770</name>
</gene>
<proteinExistence type="predicted"/>
<dbReference type="Pfam" id="PF00248">
    <property type="entry name" value="Aldo_ket_red"/>
    <property type="match status" value="1"/>
</dbReference>
<reference evidence="2 3" key="1">
    <citation type="submission" date="2017-08" db="EMBL/GenBank/DDBJ databases">
        <title>Infants hospitalized years apart are colonized by the same room-sourced microbial strains.</title>
        <authorList>
            <person name="Brooks B."/>
            <person name="Olm M.R."/>
            <person name="Firek B.A."/>
            <person name="Baker R."/>
            <person name="Thomas B.C."/>
            <person name="Morowitz M.J."/>
            <person name="Banfield J.F."/>
        </authorList>
    </citation>
    <scope>NUCLEOTIDE SEQUENCE [LARGE SCALE GENOMIC DNA]</scope>
    <source>
        <strain evidence="2">S2_003_000_R2_4</strain>
    </source>
</reference>
<dbReference type="AlphaFoldDB" id="A0A2W5V614"/>
<feature type="domain" description="NADP-dependent oxidoreductase" evidence="1">
    <location>
        <begin position="11"/>
        <end position="72"/>
    </location>
</feature>
<name>A0A2W5V614_9CAUL</name>